<dbReference type="AlphaFoldDB" id="Q6II78"/>
<accession>Q6II78</accession>
<gene>
    <name evidence="1" type="ORF">HDC19522</name>
</gene>
<protein>
    <submittedName>
        <fullName evidence="1">HDC19522</fullName>
    </submittedName>
</protein>
<dbReference type="EMBL" id="BK003188">
    <property type="protein sequence ID" value="DAA03388.1"/>
    <property type="molecule type" value="Genomic_DNA"/>
</dbReference>
<organism evidence="1">
    <name type="scientific">Drosophila melanogaster</name>
    <name type="common">Fruit fly</name>
    <dbReference type="NCBI Taxonomy" id="7227"/>
    <lineage>
        <taxon>Eukaryota</taxon>
        <taxon>Metazoa</taxon>
        <taxon>Ecdysozoa</taxon>
        <taxon>Arthropoda</taxon>
        <taxon>Hexapoda</taxon>
        <taxon>Insecta</taxon>
        <taxon>Pterygota</taxon>
        <taxon>Neoptera</taxon>
        <taxon>Endopterygota</taxon>
        <taxon>Diptera</taxon>
        <taxon>Brachycera</taxon>
        <taxon>Muscomorpha</taxon>
        <taxon>Ephydroidea</taxon>
        <taxon>Drosophilidae</taxon>
        <taxon>Drosophila</taxon>
        <taxon>Sophophora</taxon>
    </lineage>
</organism>
<reference evidence="1" key="1">
    <citation type="journal article" date="2003" name="Genome Biol.">
        <title>An integrated gene annotation and transcriptional profiling approach towards the full gene content of the Drosophila genome.</title>
        <authorList>
            <person name="Hild M."/>
            <person name="Beckmann B."/>
            <person name="Haas S.A."/>
            <person name="Koch B."/>
            <person name="Solovyev V."/>
            <person name="Busold C."/>
            <person name="Fellenberg K."/>
            <person name="Boutros M."/>
            <person name="Vingron M."/>
            <person name="Sauer F."/>
            <person name="Hoheisel J.D."/>
            <person name="Paro R."/>
        </authorList>
    </citation>
    <scope>NUCLEOTIDE SEQUENCE</scope>
</reference>
<evidence type="ECO:0000313" key="1">
    <source>
        <dbReference type="EMBL" id="DAA03388.1"/>
    </source>
</evidence>
<name>Q6II78_DROME</name>
<sequence length="81" mass="8751">MKSSYQSIITKDEACRTQQGGTGSLRHLIQVVLSPSIDLLPGILANGESKFRPYCLCLDGKSRRKELANISQSGPKTPSSS</sequence>
<proteinExistence type="predicted"/>